<evidence type="ECO:0000256" key="5">
    <source>
        <dbReference type="ARBA" id="ARBA00022843"/>
    </source>
</evidence>
<feature type="compositionally biased region" description="Low complexity" evidence="8">
    <location>
        <begin position="8"/>
        <end position="37"/>
    </location>
</feature>
<keyword evidence="4" id="KW-0833">Ubl conjugation pathway</keyword>
<dbReference type="InterPro" id="IPR016159">
    <property type="entry name" value="Cullin_repeat-like_dom_sf"/>
</dbReference>
<reference evidence="10 11" key="1">
    <citation type="submission" date="2017-11" db="EMBL/GenBank/DDBJ databases">
        <title>De-novo sequencing of pomegranate (Punica granatum L.) genome.</title>
        <authorList>
            <person name="Akparov Z."/>
            <person name="Amiraslanov A."/>
            <person name="Hajiyeva S."/>
            <person name="Abbasov M."/>
            <person name="Kaur K."/>
            <person name="Hamwieh A."/>
            <person name="Solovyev V."/>
            <person name="Salamov A."/>
            <person name="Braich B."/>
            <person name="Kosarev P."/>
            <person name="Mahmoud A."/>
            <person name="Hajiyev E."/>
            <person name="Babayeva S."/>
            <person name="Izzatullayeva V."/>
            <person name="Mammadov A."/>
            <person name="Mammadov A."/>
            <person name="Sharifova S."/>
            <person name="Ojaghi J."/>
            <person name="Eynullazada K."/>
            <person name="Bayramov B."/>
            <person name="Abdulazimova A."/>
            <person name="Shahmuradov I."/>
        </authorList>
    </citation>
    <scope>NUCLEOTIDE SEQUENCE [LARGE SCALE GENOMIC DNA]</scope>
    <source>
        <strain evidence="11">cv. AG2017</strain>
        <tissue evidence="10">Leaf</tissue>
    </source>
</reference>
<dbReference type="InterPro" id="IPR045093">
    <property type="entry name" value="Cullin"/>
</dbReference>
<evidence type="ECO:0000256" key="7">
    <source>
        <dbReference type="RuleBase" id="RU003829"/>
    </source>
</evidence>
<dbReference type="SUPFAM" id="SSF75632">
    <property type="entry name" value="Cullin homology domain"/>
    <property type="match status" value="1"/>
</dbReference>
<dbReference type="Proteomes" id="UP000233551">
    <property type="component" value="Unassembled WGS sequence"/>
</dbReference>
<feature type="non-terminal residue" evidence="10">
    <location>
        <position position="512"/>
    </location>
</feature>
<dbReference type="FunFam" id="1.20.1310.10:FF:000001">
    <property type="entry name" value="Cullin 3"/>
    <property type="match status" value="1"/>
</dbReference>
<evidence type="ECO:0000256" key="3">
    <source>
        <dbReference type="ARBA" id="ARBA00022499"/>
    </source>
</evidence>
<protein>
    <recommendedName>
        <fullName evidence="9">Cullin family profile domain-containing protein</fullName>
    </recommendedName>
</protein>
<dbReference type="FunFam" id="1.20.1310.10:FF:000030">
    <property type="entry name" value="Cullin-4"/>
    <property type="match status" value="1"/>
</dbReference>
<dbReference type="EMBL" id="PGOL01000210">
    <property type="protein sequence ID" value="PKI74374.1"/>
    <property type="molecule type" value="Genomic_DNA"/>
</dbReference>
<evidence type="ECO:0000256" key="1">
    <source>
        <dbReference type="ARBA" id="ARBA00004906"/>
    </source>
</evidence>
<dbReference type="PANTHER" id="PTHR11932">
    <property type="entry name" value="CULLIN"/>
    <property type="match status" value="1"/>
</dbReference>
<dbReference type="STRING" id="22663.A0A2I0L0Y4"/>
<evidence type="ECO:0000256" key="2">
    <source>
        <dbReference type="ARBA" id="ARBA00006019"/>
    </source>
</evidence>
<organism evidence="10 11">
    <name type="scientific">Punica granatum</name>
    <name type="common">Pomegranate</name>
    <dbReference type="NCBI Taxonomy" id="22663"/>
    <lineage>
        <taxon>Eukaryota</taxon>
        <taxon>Viridiplantae</taxon>
        <taxon>Streptophyta</taxon>
        <taxon>Embryophyta</taxon>
        <taxon>Tracheophyta</taxon>
        <taxon>Spermatophyta</taxon>
        <taxon>Magnoliopsida</taxon>
        <taxon>eudicotyledons</taxon>
        <taxon>Gunneridae</taxon>
        <taxon>Pentapetalae</taxon>
        <taxon>rosids</taxon>
        <taxon>malvids</taxon>
        <taxon>Myrtales</taxon>
        <taxon>Lythraceae</taxon>
        <taxon>Punica</taxon>
    </lineage>
</organism>
<keyword evidence="11" id="KW-1185">Reference proteome</keyword>
<comment type="similarity">
    <text evidence="2 6 7">Belongs to the cullin family.</text>
</comment>
<proteinExistence type="inferred from homology"/>
<evidence type="ECO:0000259" key="9">
    <source>
        <dbReference type="PROSITE" id="PS50069"/>
    </source>
</evidence>
<dbReference type="AlphaFoldDB" id="A0A2I0L0Y4"/>
<dbReference type="SUPFAM" id="SSF74788">
    <property type="entry name" value="Cullin repeat-like"/>
    <property type="match status" value="1"/>
</dbReference>
<dbReference type="InterPro" id="IPR016158">
    <property type="entry name" value="Cullin_homology"/>
</dbReference>
<evidence type="ECO:0000256" key="4">
    <source>
        <dbReference type="ARBA" id="ARBA00022786"/>
    </source>
</evidence>
<dbReference type="GO" id="GO:0031625">
    <property type="term" value="F:ubiquitin protein ligase binding"/>
    <property type="evidence" value="ECO:0007669"/>
    <property type="project" value="InterPro"/>
</dbReference>
<dbReference type="PROSITE" id="PS50069">
    <property type="entry name" value="CULLIN_2"/>
    <property type="match status" value="1"/>
</dbReference>
<dbReference type="FunFam" id="1.20.1310.10:FF:000004">
    <property type="entry name" value="Cullin 4B"/>
    <property type="match status" value="1"/>
</dbReference>
<accession>A0A2I0L0Y4</accession>
<evidence type="ECO:0000313" key="10">
    <source>
        <dbReference type="EMBL" id="PKI74374.1"/>
    </source>
</evidence>
<dbReference type="Pfam" id="PF00888">
    <property type="entry name" value="Cullin"/>
    <property type="match status" value="1"/>
</dbReference>
<evidence type="ECO:0000256" key="6">
    <source>
        <dbReference type="PROSITE-ProRule" id="PRU00330"/>
    </source>
</evidence>
<dbReference type="GO" id="GO:0006511">
    <property type="term" value="P:ubiquitin-dependent protein catabolic process"/>
    <property type="evidence" value="ECO:0007669"/>
    <property type="project" value="InterPro"/>
</dbReference>
<evidence type="ECO:0000313" key="11">
    <source>
        <dbReference type="Proteomes" id="UP000233551"/>
    </source>
</evidence>
<comment type="caution">
    <text evidence="10">The sequence shown here is derived from an EMBL/GenBank/DDBJ whole genome shotgun (WGS) entry which is preliminary data.</text>
</comment>
<keyword evidence="3" id="KW-1017">Isopeptide bond</keyword>
<feature type="region of interest" description="Disordered" evidence="8">
    <location>
        <begin position="56"/>
        <end position="90"/>
    </location>
</feature>
<dbReference type="InterPro" id="IPR001373">
    <property type="entry name" value="Cullin_N"/>
</dbReference>
<keyword evidence="5" id="KW-0832">Ubl conjugation</keyword>
<feature type="region of interest" description="Disordered" evidence="8">
    <location>
        <begin position="1"/>
        <end position="42"/>
    </location>
</feature>
<gene>
    <name evidence="10" type="ORF">CRG98_005254</name>
</gene>
<sequence>MSHPAKRSATTASSSSSSSSSSSGGAATTNINTSSSSPFYPTMKKAKSQAAVACSFDPNKNGLHHQPPNFDPSNDVVFEPDGPKPDEAAAGRSVAANLSRKKAIPPQPAKKLVIKLVKAKPTLPANFENDTWAKLKAAINAIFLKQPVSVDMERLYQAVNDLCLHKLGGNLYQRIEKECEAHISAALRSLVGQSPDLAVFLSLVERCWQDLCDQMLMIRGIALYLDRTYVKQTPNVRSLWDMGLQLFRKHLSLSSEVEHKTVTGLLRMIERERLGETVDRTLLNHLLKMFTALGIYSESFEKPFLECTSEFYGAEGMKYMQQSDVPDYLKHVEVRLHEEHERCLLYLDASTRKPLIATTEKQLLERHIPAILDKGFTMLMDGNRIEDLQRMYQLFSRVNALESLRQALSSYIRRTGQGIIMDEEKDKDMVPSLLDFKSALDKIWEESFAKNEAFSNTIKDSFEHLINLRQNRPAELIAKFLDEKLRAGNKGTSEEELESTLDRVLVLFRFIQ</sequence>
<dbReference type="Gene3D" id="1.20.1310.10">
    <property type="entry name" value="Cullin Repeats"/>
    <property type="match status" value="4"/>
</dbReference>
<feature type="domain" description="Cullin family profile" evidence="9">
    <location>
        <begin position="472"/>
        <end position="512"/>
    </location>
</feature>
<dbReference type="InterPro" id="IPR036317">
    <property type="entry name" value="Cullin_homology_sf"/>
</dbReference>
<evidence type="ECO:0000256" key="8">
    <source>
        <dbReference type="SAM" id="MobiDB-lite"/>
    </source>
</evidence>
<name>A0A2I0L0Y4_PUNGR</name>
<comment type="pathway">
    <text evidence="1">Protein modification; protein ubiquitination.</text>
</comment>